<evidence type="ECO:0000256" key="2">
    <source>
        <dbReference type="SAM" id="Phobius"/>
    </source>
</evidence>
<reference evidence="4" key="1">
    <citation type="submission" date="2017-01" db="EMBL/GenBank/DDBJ databases">
        <title>Comparative genomics of anhydrobiosis in the tardigrade Hypsibius dujardini.</title>
        <authorList>
            <person name="Yoshida Y."/>
            <person name="Koutsovoulos G."/>
            <person name="Laetsch D."/>
            <person name="Stevens L."/>
            <person name="Kumar S."/>
            <person name="Horikawa D."/>
            <person name="Ishino K."/>
            <person name="Komine S."/>
            <person name="Tomita M."/>
            <person name="Blaxter M."/>
            <person name="Arakawa K."/>
        </authorList>
    </citation>
    <scope>NUCLEOTIDE SEQUENCE [LARGE SCALE GENOMIC DNA]</scope>
    <source>
        <strain evidence="4">Z151</strain>
    </source>
</reference>
<name>A0A1W0XA66_HYPEX</name>
<dbReference type="Pfam" id="PF21534">
    <property type="entry name" value="Rost"/>
    <property type="match status" value="1"/>
</dbReference>
<sequence>MKVLITKVRQHFVLDKLRLQHDDPHRFYRSEWSFISPFAYTAYRVILALYFLSWFIISVVYGGGIVVENAGGDITGREEPFPSEHNNRSGTGSSVNNTSTQAPFANITTGLWQDQPHGWRWTIYLTNWTFTVFNVYLLIAAVNVAQHYFTTDSTRVVVSNQPNQTNPTHRMSALSKTHWVVYNMQAGLTIMVCFGFWTLLVPFDRRVRESLDVTSIHVHLLNGIVTLGDIFIVALPINLFHVMFTYIFAGTYIVFSLIFWGAGGTPNPIYGFLNYGKTPAITSGLLVGFALVVIPLMWLGIYGLTRLRHWLSWKYDRTDGKTSGQIPSTASTQAFDLDALPPKNREGLI</sequence>
<evidence type="ECO:0000313" key="4">
    <source>
        <dbReference type="Proteomes" id="UP000192578"/>
    </source>
</evidence>
<keyword evidence="2" id="KW-0812">Transmembrane</keyword>
<evidence type="ECO:0000256" key="1">
    <source>
        <dbReference type="SAM" id="MobiDB-lite"/>
    </source>
</evidence>
<protein>
    <recommendedName>
        <fullName evidence="5">Protein rolling stone</fullName>
    </recommendedName>
</protein>
<feature type="transmembrane region" description="Helical" evidence="2">
    <location>
        <begin position="179"/>
        <end position="200"/>
    </location>
</feature>
<feature type="transmembrane region" description="Helical" evidence="2">
    <location>
        <begin position="220"/>
        <end position="237"/>
    </location>
</feature>
<feature type="compositionally biased region" description="Basic and acidic residues" evidence="1">
    <location>
        <begin position="76"/>
        <end position="87"/>
    </location>
</feature>
<dbReference type="Proteomes" id="UP000192578">
    <property type="component" value="Unassembled WGS sequence"/>
</dbReference>
<evidence type="ECO:0008006" key="5">
    <source>
        <dbReference type="Google" id="ProtNLM"/>
    </source>
</evidence>
<dbReference type="EMBL" id="MTYJ01000006">
    <property type="protein sequence ID" value="OQV24425.1"/>
    <property type="molecule type" value="Genomic_DNA"/>
</dbReference>
<proteinExistence type="predicted"/>
<evidence type="ECO:0000313" key="3">
    <source>
        <dbReference type="EMBL" id="OQV24425.1"/>
    </source>
</evidence>
<comment type="caution">
    <text evidence="3">The sequence shown here is derived from an EMBL/GenBank/DDBJ whole genome shotgun (WGS) entry which is preliminary data.</text>
</comment>
<dbReference type="AlphaFoldDB" id="A0A1W0XA66"/>
<dbReference type="OrthoDB" id="419711at2759"/>
<keyword evidence="4" id="KW-1185">Reference proteome</keyword>
<keyword evidence="2" id="KW-1133">Transmembrane helix</keyword>
<gene>
    <name evidence="3" type="ORF">BV898_01489</name>
</gene>
<dbReference type="GO" id="GO:0016020">
    <property type="term" value="C:membrane"/>
    <property type="evidence" value="ECO:0007669"/>
    <property type="project" value="TreeGrafter"/>
</dbReference>
<organism evidence="3 4">
    <name type="scientific">Hypsibius exemplaris</name>
    <name type="common">Freshwater tardigrade</name>
    <dbReference type="NCBI Taxonomy" id="2072580"/>
    <lineage>
        <taxon>Eukaryota</taxon>
        <taxon>Metazoa</taxon>
        <taxon>Ecdysozoa</taxon>
        <taxon>Tardigrada</taxon>
        <taxon>Eutardigrada</taxon>
        <taxon>Parachela</taxon>
        <taxon>Hypsibioidea</taxon>
        <taxon>Hypsibiidae</taxon>
        <taxon>Hypsibius</taxon>
    </lineage>
</organism>
<dbReference type="InterPro" id="IPR049352">
    <property type="entry name" value="Rost"/>
</dbReference>
<feature type="transmembrane region" description="Helical" evidence="2">
    <location>
        <begin position="244"/>
        <end position="263"/>
    </location>
</feature>
<feature type="transmembrane region" description="Helical" evidence="2">
    <location>
        <begin position="283"/>
        <end position="304"/>
    </location>
</feature>
<accession>A0A1W0XA66</accession>
<dbReference type="PANTHER" id="PTHR12242">
    <property type="entry name" value="OS02G0130600 PROTEIN-RELATED"/>
    <property type="match status" value="1"/>
</dbReference>
<feature type="region of interest" description="Disordered" evidence="1">
    <location>
        <begin position="76"/>
        <end position="96"/>
    </location>
</feature>
<keyword evidence="2" id="KW-0472">Membrane</keyword>
<dbReference type="PANTHER" id="PTHR12242:SF1">
    <property type="entry name" value="MYND-TYPE DOMAIN-CONTAINING PROTEIN"/>
    <property type="match status" value="1"/>
</dbReference>
<feature type="transmembrane region" description="Helical" evidence="2">
    <location>
        <begin position="121"/>
        <end position="145"/>
    </location>
</feature>
<feature type="transmembrane region" description="Helical" evidence="2">
    <location>
        <begin position="45"/>
        <end position="67"/>
    </location>
</feature>